<keyword evidence="3" id="KW-0507">mRNA processing</keyword>
<feature type="region of interest" description="Disordered" evidence="5">
    <location>
        <begin position="1"/>
        <end position="132"/>
    </location>
</feature>
<dbReference type="Proteomes" id="UP001278766">
    <property type="component" value="Unassembled WGS sequence"/>
</dbReference>
<gene>
    <name evidence="7" type="ORF">B0H64DRAFT_350476</name>
</gene>
<reference evidence="7" key="2">
    <citation type="submission" date="2023-06" db="EMBL/GenBank/DDBJ databases">
        <authorList>
            <consortium name="Lawrence Berkeley National Laboratory"/>
            <person name="Haridas S."/>
            <person name="Hensen N."/>
            <person name="Bonometti L."/>
            <person name="Westerberg I."/>
            <person name="Brannstrom I.O."/>
            <person name="Guillou S."/>
            <person name="Cros-Aarteil S."/>
            <person name="Calhoun S."/>
            <person name="Kuo A."/>
            <person name="Mondo S."/>
            <person name="Pangilinan J."/>
            <person name="Riley R."/>
            <person name="Labutti K."/>
            <person name="Andreopoulos B."/>
            <person name="Lipzen A."/>
            <person name="Chen C."/>
            <person name="Yanf M."/>
            <person name="Daum C."/>
            <person name="Ng V."/>
            <person name="Clum A."/>
            <person name="Steindorff A."/>
            <person name="Ohm R."/>
            <person name="Martin F."/>
            <person name="Silar P."/>
            <person name="Natvig D."/>
            <person name="Lalanne C."/>
            <person name="Gautier V."/>
            <person name="Ament-Velasquez S.L."/>
            <person name="Kruys A."/>
            <person name="Hutchinson M.I."/>
            <person name="Powell A.J."/>
            <person name="Barry K."/>
            <person name="Miller A.N."/>
            <person name="Grigoriev I.V."/>
            <person name="Debuchy R."/>
            <person name="Gladieux P."/>
            <person name="Thoren M.H."/>
            <person name="Johannesson H."/>
        </authorList>
    </citation>
    <scope>NUCLEOTIDE SEQUENCE</scope>
    <source>
        <strain evidence="7">CBS 168.71</strain>
    </source>
</reference>
<comment type="caution">
    <text evidence="7">The sequence shown here is derived from an EMBL/GenBank/DDBJ whole genome shotgun (WGS) entry which is preliminary data.</text>
</comment>
<feature type="non-terminal residue" evidence="7">
    <location>
        <position position="1"/>
    </location>
</feature>
<dbReference type="InterPro" id="IPR007854">
    <property type="entry name" value="Fip1_dom"/>
</dbReference>
<reference evidence="7" key="1">
    <citation type="journal article" date="2023" name="Mol. Phylogenet. Evol.">
        <title>Genome-scale phylogeny and comparative genomics of the fungal order Sordariales.</title>
        <authorList>
            <person name="Hensen N."/>
            <person name="Bonometti L."/>
            <person name="Westerberg I."/>
            <person name="Brannstrom I.O."/>
            <person name="Guillou S."/>
            <person name="Cros-Aarteil S."/>
            <person name="Calhoun S."/>
            <person name="Haridas S."/>
            <person name="Kuo A."/>
            <person name="Mondo S."/>
            <person name="Pangilinan J."/>
            <person name="Riley R."/>
            <person name="LaButti K."/>
            <person name="Andreopoulos B."/>
            <person name="Lipzen A."/>
            <person name="Chen C."/>
            <person name="Yan M."/>
            <person name="Daum C."/>
            <person name="Ng V."/>
            <person name="Clum A."/>
            <person name="Steindorff A."/>
            <person name="Ohm R.A."/>
            <person name="Martin F."/>
            <person name="Silar P."/>
            <person name="Natvig D.O."/>
            <person name="Lalanne C."/>
            <person name="Gautier V."/>
            <person name="Ament-Velasquez S.L."/>
            <person name="Kruys A."/>
            <person name="Hutchinson M.I."/>
            <person name="Powell A.J."/>
            <person name="Barry K."/>
            <person name="Miller A.N."/>
            <person name="Grigoriev I.V."/>
            <person name="Debuchy R."/>
            <person name="Gladieux P."/>
            <person name="Hiltunen Thoren M."/>
            <person name="Johannesson H."/>
        </authorList>
    </citation>
    <scope>NUCLEOTIDE SEQUENCE</scope>
    <source>
        <strain evidence="7">CBS 168.71</strain>
    </source>
</reference>
<dbReference type="PANTHER" id="PTHR13484:SF0">
    <property type="entry name" value="PRE-MRNA 3'-END-PROCESSING FACTOR FIP1"/>
    <property type="match status" value="1"/>
</dbReference>
<comment type="similarity">
    <text evidence="2">Belongs to the FIP1 family.</text>
</comment>
<comment type="subcellular location">
    <subcellularLocation>
        <location evidence="1">Nucleus</location>
    </subcellularLocation>
</comment>
<evidence type="ECO:0000256" key="5">
    <source>
        <dbReference type="SAM" id="MobiDB-lite"/>
    </source>
</evidence>
<keyword evidence="8" id="KW-1185">Reference proteome</keyword>
<evidence type="ECO:0000313" key="7">
    <source>
        <dbReference type="EMBL" id="KAK3290498.1"/>
    </source>
</evidence>
<protein>
    <submittedName>
        <fullName evidence="7">Fip1 motif-domain-containing protein</fullName>
    </submittedName>
</protein>
<evidence type="ECO:0000313" key="8">
    <source>
        <dbReference type="Proteomes" id="UP001278766"/>
    </source>
</evidence>
<proteinExistence type="inferred from homology"/>
<feature type="compositionally biased region" description="Low complexity" evidence="5">
    <location>
        <begin position="12"/>
        <end position="27"/>
    </location>
</feature>
<dbReference type="AlphaFoldDB" id="A0AAE0H5S5"/>
<dbReference type="RefSeq" id="XP_062654012.1">
    <property type="nucleotide sequence ID" value="XM_062801433.1"/>
</dbReference>
<dbReference type="GO" id="GO:0005847">
    <property type="term" value="C:mRNA cleavage and polyadenylation specificity factor complex"/>
    <property type="evidence" value="ECO:0007669"/>
    <property type="project" value="TreeGrafter"/>
</dbReference>
<evidence type="ECO:0000259" key="6">
    <source>
        <dbReference type="Pfam" id="PF05182"/>
    </source>
</evidence>
<accession>A0AAE0H5S5</accession>
<dbReference type="GeneID" id="87838381"/>
<evidence type="ECO:0000256" key="3">
    <source>
        <dbReference type="ARBA" id="ARBA00022664"/>
    </source>
</evidence>
<name>A0AAE0H5S5_9PEZI</name>
<feature type="compositionally biased region" description="Low complexity" evidence="5">
    <location>
        <begin position="87"/>
        <end position="132"/>
    </location>
</feature>
<dbReference type="EMBL" id="JAUEPN010000013">
    <property type="protein sequence ID" value="KAK3290498.1"/>
    <property type="molecule type" value="Genomic_DNA"/>
</dbReference>
<dbReference type="PANTHER" id="PTHR13484">
    <property type="entry name" value="FIP1-LIKE 1 PROTEIN"/>
    <property type="match status" value="1"/>
</dbReference>
<dbReference type="Pfam" id="PF05182">
    <property type="entry name" value="Fip1"/>
    <property type="match status" value="1"/>
</dbReference>
<evidence type="ECO:0000256" key="4">
    <source>
        <dbReference type="ARBA" id="ARBA00023242"/>
    </source>
</evidence>
<organism evidence="7 8">
    <name type="scientific">Chaetomium fimeti</name>
    <dbReference type="NCBI Taxonomy" id="1854472"/>
    <lineage>
        <taxon>Eukaryota</taxon>
        <taxon>Fungi</taxon>
        <taxon>Dikarya</taxon>
        <taxon>Ascomycota</taxon>
        <taxon>Pezizomycotina</taxon>
        <taxon>Sordariomycetes</taxon>
        <taxon>Sordariomycetidae</taxon>
        <taxon>Sordariales</taxon>
        <taxon>Chaetomiaceae</taxon>
        <taxon>Chaetomium</taxon>
    </lineage>
</organism>
<feature type="compositionally biased region" description="Acidic residues" evidence="5">
    <location>
        <begin position="35"/>
        <end position="59"/>
    </location>
</feature>
<keyword evidence="4" id="KW-0539">Nucleus</keyword>
<feature type="compositionally biased region" description="Acidic residues" evidence="5">
    <location>
        <begin position="1"/>
        <end position="11"/>
    </location>
</feature>
<dbReference type="GO" id="GO:0006397">
    <property type="term" value="P:mRNA processing"/>
    <property type="evidence" value="ECO:0007669"/>
    <property type="project" value="UniProtKB-KW"/>
</dbReference>
<evidence type="ECO:0000256" key="2">
    <source>
        <dbReference type="ARBA" id="ARBA00007459"/>
    </source>
</evidence>
<sequence length="249" mass="26228">MDIDDEDDFYAPEEPQAAAQPAPTETPATKKDASEELESGEEEDEGGAMDEDEDSDIDIITERKDTSNPAPPPQSRYSEIKNIPQRTATSDTTTPAATASTTSAAKPSAASPQQQQPGHGAAAAATASNNMPASTSKIDIHAIPVHKATGKPLTQVNIDTDLPAEQDKPWRKPGTDLSDYFNYGFDEFTWALYAQKQEALRGEYNADAIAQSNKKMMEEMTSMMMMGGMGMPGAGGAGGPAGGQAGGVP</sequence>
<evidence type="ECO:0000256" key="1">
    <source>
        <dbReference type="ARBA" id="ARBA00004123"/>
    </source>
</evidence>
<dbReference type="InterPro" id="IPR051187">
    <property type="entry name" value="Pre-mRNA_3'-end_processing_reg"/>
</dbReference>
<feature type="domain" description="Pre-mRNA polyadenylation factor Fip1" evidence="6">
    <location>
        <begin position="159"/>
        <end position="201"/>
    </location>
</feature>